<dbReference type="Pfam" id="PF02627">
    <property type="entry name" value="CMD"/>
    <property type="match status" value="1"/>
</dbReference>
<dbReference type="PANTHER" id="PTHR35446">
    <property type="entry name" value="SI:CH211-175M2.5"/>
    <property type="match status" value="1"/>
</dbReference>
<keyword evidence="3" id="KW-1185">Reference proteome</keyword>
<name>A0A840MIQ6_9PROT</name>
<feature type="domain" description="Carboxymuconolactone decarboxylase-like" evidence="1">
    <location>
        <begin position="13"/>
        <end position="93"/>
    </location>
</feature>
<reference evidence="2 3" key="1">
    <citation type="submission" date="2020-08" db="EMBL/GenBank/DDBJ databases">
        <title>Genomic Encyclopedia of Type Strains, Phase IV (KMG-IV): sequencing the most valuable type-strain genomes for metagenomic binning, comparative biology and taxonomic classification.</title>
        <authorList>
            <person name="Goeker M."/>
        </authorList>
    </citation>
    <scope>NUCLEOTIDE SEQUENCE [LARGE SCALE GENOMIC DNA]</scope>
    <source>
        <strain evidence="2 3">DSM 27165</strain>
    </source>
</reference>
<comment type="caution">
    <text evidence="2">The sequence shown here is derived from an EMBL/GenBank/DDBJ whole genome shotgun (WGS) entry which is preliminary data.</text>
</comment>
<proteinExistence type="predicted"/>
<evidence type="ECO:0000313" key="3">
    <source>
        <dbReference type="Proteomes" id="UP000575898"/>
    </source>
</evidence>
<gene>
    <name evidence="2" type="ORF">HNQ59_001578</name>
</gene>
<dbReference type="PANTHER" id="PTHR35446:SF2">
    <property type="entry name" value="CARBOXYMUCONOLACTONE DECARBOXYLASE-LIKE DOMAIN-CONTAINING PROTEIN"/>
    <property type="match status" value="1"/>
</dbReference>
<dbReference type="RefSeq" id="WP_184037348.1">
    <property type="nucleotide sequence ID" value="NZ_JACHHY010000008.1"/>
</dbReference>
<keyword evidence="2" id="KW-0575">Peroxidase</keyword>
<evidence type="ECO:0000259" key="1">
    <source>
        <dbReference type="Pfam" id="PF02627"/>
    </source>
</evidence>
<dbReference type="GO" id="GO:0051920">
    <property type="term" value="F:peroxiredoxin activity"/>
    <property type="evidence" value="ECO:0007669"/>
    <property type="project" value="InterPro"/>
</dbReference>
<sequence>MQARIDFVQHAPNAYQGLAQAKKALAESTLGKALVDLVYLRVSQINGCAYCVDRHARDLLAAGEPLHRVNSLVTWREVAFYSDRERAALAWAEYLTRLPISHSGQDPFESLHVYFNEAEQAELLMAVALMNALNRLGVGAKMVVAAS</sequence>
<accession>A0A840MIQ6</accession>
<keyword evidence="2" id="KW-0560">Oxidoreductase</keyword>
<evidence type="ECO:0000313" key="2">
    <source>
        <dbReference type="EMBL" id="MBB5018290.1"/>
    </source>
</evidence>
<dbReference type="Proteomes" id="UP000575898">
    <property type="component" value="Unassembled WGS sequence"/>
</dbReference>
<dbReference type="NCBIfam" id="TIGR00778">
    <property type="entry name" value="ahpD_dom"/>
    <property type="match status" value="1"/>
</dbReference>
<dbReference type="Gene3D" id="1.20.1290.10">
    <property type="entry name" value="AhpD-like"/>
    <property type="match status" value="1"/>
</dbReference>
<dbReference type="InterPro" id="IPR004675">
    <property type="entry name" value="AhpD_core"/>
</dbReference>
<protein>
    <submittedName>
        <fullName evidence="2">AhpD family alkylhydroperoxidase</fullName>
    </submittedName>
</protein>
<organism evidence="2 3">
    <name type="scientific">Chitinivorax tropicus</name>
    <dbReference type="NCBI Taxonomy" id="714531"/>
    <lineage>
        <taxon>Bacteria</taxon>
        <taxon>Pseudomonadati</taxon>
        <taxon>Pseudomonadota</taxon>
        <taxon>Betaproteobacteria</taxon>
        <taxon>Chitinivorax</taxon>
    </lineage>
</organism>
<dbReference type="InterPro" id="IPR003779">
    <property type="entry name" value="CMD-like"/>
</dbReference>
<dbReference type="EMBL" id="JACHHY010000008">
    <property type="protein sequence ID" value="MBB5018290.1"/>
    <property type="molecule type" value="Genomic_DNA"/>
</dbReference>
<dbReference type="InterPro" id="IPR029032">
    <property type="entry name" value="AhpD-like"/>
</dbReference>
<dbReference type="AlphaFoldDB" id="A0A840MIQ6"/>
<dbReference type="SUPFAM" id="SSF69118">
    <property type="entry name" value="AhpD-like"/>
    <property type="match status" value="1"/>
</dbReference>